<accession>A0A8J5JWK5</accession>
<evidence type="ECO:0000256" key="2">
    <source>
        <dbReference type="ARBA" id="ARBA00005645"/>
    </source>
</evidence>
<evidence type="ECO:0000256" key="5">
    <source>
        <dbReference type="ARBA" id="ARBA00023136"/>
    </source>
</evidence>
<keyword evidence="9" id="KW-1185">Reference proteome</keyword>
<gene>
    <name evidence="8" type="primary">leprot-L</name>
    <name evidence="8" type="ORF">Hamer_G008117</name>
</gene>
<dbReference type="PANTHER" id="PTHR12050:SF0">
    <property type="entry name" value="RH04491P"/>
    <property type="match status" value="1"/>
</dbReference>
<proteinExistence type="inferred from homology"/>
<dbReference type="Pfam" id="PF04133">
    <property type="entry name" value="Vps55"/>
    <property type="match status" value="1"/>
</dbReference>
<dbReference type="GO" id="GO:0016020">
    <property type="term" value="C:membrane"/>
    <property type="evidence" value="ECO:0007669"/>
    <property type="project" value="UniProtKB-SubCell"/>
</dbReference>
<dbReference type="PANTHER" id="PTHR12050">
    <property type="entry name" value="LEPTIN RECEPTOR-RELATED"/>
    <property type="match status" value="1"/>
</dbReference>
<sequence length="193" mass="21849">MDKSLEQTDRQEQTDRRTDEQTDRQTEQTDRQTEQTDRQTDRQHISPLQVIEGKTGLYILHFELQVIEGKTGLYILHFELQVIDGKTGLYILHFELQVIEALVTLAFSASIGLMFLILACALPEFKEMAYFVTAVLVVSAFGLPIVLARSPVSQPVIQWGACGLVLAGNVVSFLTIWGFFIMADSDDVEYSMW</sequence>
<comment type="subcellular location">
    <subcellularLocation>
        <location evidence="1">Membrane</location>
        <topology evidence="1">Multi-pass membrane protein</topology>
    </subcellularLocation>
</comment>
<evidence type="ECO:0000313" key="8">
    <source>
        <dbReference type="EMBL" id="KAG7162553.1"/>
    </source>
</evidence>
<keyword evidence="5 7" id="KW-0472">Membrane</keyword>
<dbReference type="AlphaFoldDB" id="A0A8J5JWK5"/>
<feature type="region of interest" description="Disordered" evidence="6">
    <location>
        <begin position="1"/>
        <end position="45"/>
    </location>
</feature>
<feature type="transmembrane region" description="Helical" evidence="7">
    <location>
        <begin position="128"/>
        <end position="147"/>
    </location>
</feature>
<evidence type="ECO:0000256" key="1">
    <source>
        <dbReference type="ARBA" id="ARBA00004141"/>
    </source>
</evidence>
<comment type="similarity">
    <text evidence="2">Belongs to the OB-RGRP/VPS55 family.</text>
</comment>
<dbReference type="GO" id="GO:0005768">
    <property type="term" value="C:endosome"/>
    <property type="evidence" value="ECO:0007669"/>
    <property type="project" value="TreeGrafter"/>
</dbReference>
<evidence type="ECO:0000313" key="9">
    <source>
        <dbReference type="Proteomes" id="UP000747542"/>
    </source>
</evidence>
<evidence type="ECO:0000256" key="6">
    <source>
        <dbReference type="SAM" id="MobiDB-lite"/>
    </source>
</evidence>
<feature type="transmembrane region" description="Helical" evidence="7">
    <location>
        <begin position="101"/>
        <end position="122"/>
    </location>
</feature>
<dbReference type="GO" id="GO:0032511">
    <property type="term" value="P:late endosome to vacuole transport via multivesicular body sorting pathway"/>
    <property type="evidence" value="ECO:0007669"/>
    <property type="project" value="TreeGrafter"/>
</dbReference>
<organism evidence="8 9">
    <name type="scientific">Homarus americanus</name>
    <name type="common">American lobster</name>
    <dbReference type="NCBI Taxonomy" id="6706"/>
    <lineage>
        <taxon>Eukaryota</taxon>
        <taxon>Metazoa</taxon>
        <taxon>Ecdysozoa</taxon>
        <taxon>Arthropoda</taxon>
        <taxon>Crustacea</taxon>
        <taxon>Multicrustacea</taxon>
        <taxon>Malacostraca</taxon>
        <taxon>Eumalacostraca</taxon>
        <taxon>Eucarida</taxon>
        <taxon>Decapoda</taxon>
        <taxon>Pleocyemata</taxon>
        <taxon>Astacidea</taxon>
        <taxon>Nephropoidea</taxon>
        <taxon>Nephropidae</taxon>
        <taxon>Homarus</taxon>
    </lineage>
</organism>
<keyword evidence="3 7" id="KW-0812">Transmembrane</keyword>
<dbReference type="InterPro" id="IPR007262">
    <property type="entry name" value="Vps55/LEPROT"/>
</dbReference>
<feature type="transmembrane region" description="Helical" evidence="7">
    <location>
        <begin position="159"/>
        <end position="183"/>
    </location>
</feature>
<dbReference type="EMBL" id="JAHLQT010027705">
    <property type="protein sequence ID" value="KAG7162553.1"/>
    <property type="molecule type" value="Genomic_DNA"/>
</dbReference>
<keyword evidence="4 7" id="KW-1133">Transmembrane helix</keyword>
<keyword evidence="8" id="KW-0675">Receptor</keyword>
<dbReference type="Proteomes" id="UP000747542">
    <property type="component" value="Unassembled WGS sequence"/>
</dbReference>
<protein>
    <submittedName>
        <fullName evidence="8">Leptin receptor-related protein-like</fullName>
    </submittedName>
</protein>
<evidence type="ECO:0000256" key="3">
    <source>
        <dbReference type="ARBA" id="ARBA00022692"/>
    </source>
</evidence>
<evidence type="ECO:0000256" key="7">
    <source>
        <dbReference type="SAM" id="Phobius"/>
    </source>
</evidence>
<reference evidence="8" key="1">
    <citation type="journal article" date="2021" name="Sci. Adv.">
        <title>The American lobster genome reveals insights on longevity, neural, and immune adaptations.</title>
        <authorList>
            <person name="Polinski J.M."/>
            <person name="Zimin A.V."/>
            <person name="Clark K.F."/>
            <person name="Kohn A.B."/>
            <person name="Sadowski N."/>
            <person name="Timp W."/>
            <person name="Ptitsyn A."/>
            <person name="Khanna P."/>
            <person name="Romanova D.Y."/>
            <person name="Williams P."/>
            <person name="Greenwood S.J."/>
            <person name="Moroz L.L."/>
            <person name="Walt D.R."/>
            <person name="Bodnar A.G."/>
        </authorList>
    </citation>
    <scope>NUCLEOTIDE SEQUENCE</scope>
    <source>
        <strain evidence="8">GMGI-L3</strain>
    </source>
</reference>
<feature type="compositionally biased region" description="Basic and acidic residues" evidence="6">
    <location>
        <begin position="1"/>
        <end position="44"/>
    </location>
</feature>
<evidence type="ECO:0000256" key="4">
    <source>
        <dbReference type="ARBA" id="ARBA00022989"/>
    </source>
</evidence>
<comment type="caution">
    <text evidence="8">The sequence shown here is derived from an EMBL/GenBank/DDBJ whole genome shotgun (WGS) entry which is preliminary data.</text>
</comment>
<name>A0A8J5JWK5_HOMAM</name>